<proteinExistence type="predicted"/>
<evidence type="ECO:0000313" key="6">
    <source>
        <dbReference type="Proteomes" id="UP000231434"/>
    </source>
</evidence>
<dbReference type="InterPro" id="IPR010998">
    <property type="entry name" value="Integrase_recombinase_N"/>
</dbReference>
<dbReference type="Proteomes" id="UP000231434">
    <property type="component" value="Unassembled WGS sequence"/>
</dbReference>
<dbReference type="PROSITE" id="PS51900">
    <property type="entry name" value="CB"/>
    <property type="match status" value="1"/>
</dbReference>
<keyword evidence="1 2" id="KW-0238">DNA-binding</keyword>
<reference evidence="6" key="1">
    <citation type="submission" date="2017-09" db="EMBL/GenBank/DDBJ databases">
        <title>Depth-based differentiation of microbial function through sediment-hosted aquifers and enrichment of novel symbionts in the deep terrestrial subsurface.</title>
        <authorList>
            <person name="Probst A.J."/>
            <person name="Ladd B."/>
            <person name="Jarett J.K."/>
            <person name="Geller-Mcgrath D.E."/>
            <person name="Sieber C.M.K."/>
            <person name="Emerson J.B."/>
            <person name="Anantharaman K."/>
            <person name="Thomas B.C."/>
            <person name="Malmstrom R."/>
            <person name="Stieglmeier M."/>
            <person name="Klingl A."/>
            <person name="Woyke T."/>
            <person name="Ryan C.M."/>
            <person name="Banfield J.F."/>
        </authorList>
    </citation>
    <scope>NUCLEOTIDE SEQUENCE [LARGE SCALE GENOMIC DNA]</scope>
</reference>
<evidence type="ECO:0000259" key="4">
    <source>
        <dbReference type="PROSITE" id="PS51900"/>
    </source>
</evidence>
<gene>
    <name evidence="5" type="ORF">COU86_01760</name>
</gene>
<dbReference type="EMBL" id="PFEB01000025">
    <property type="protein sequence ID" value="PJE60924.1"/>
    <property type="molecule type" value="Genomic_DNA"/>
</dbReference>
<evidence type="ECO:0000256" key="1">
    <source>
        <dbReference type="ARBA" id="ARBA00023125"/>
    </source>
</evidence>
<dbReference type="GO" id="GO:0003677">
    <property type="term" value="F:DNA binding"/>
    <property type="evidence" value="ECO:0007669"/>
    <property type="project" value="UniProtKB-UniRule"/>
</dbReference>
<keyword evidence="3" id="KW-0812">Transmembrane</keyword>
<dbReference type="AlphaFoldDB" id="A0A2M8KLY9"/>
<evidence type="ECO:0000256" key="3">
    <source>
        <dbReference type="SAM" id="Phobius"/>
    </source>
</evidence>
<organism evidence="5 6">
    <name type="scientific">Candidatus Roizmanbacteria bacterium CG10_big_fil_rev_8_21_14_0_10_36_26</name>
    <dbReference type="NCBI Taxonomy" id="1974851"/>
    <lineage>
        <taxon>Bacteria</taxon>
        <taxon>Candidatus Roizmaniibacteriota</taxon>
    </lineage>
</organism>
<evidence type="ECO:0000256" key="2">
    <source>
        <dbReference type="PROSITE-ProRule" id="PRU01248"/>
    </source>
</evidence>
<feature type="non-terminal residue" evidence="5">
    <location>
        <position position="383"/>
    </location>
</feature>
<sequence>MDKINKETIQKYIQKLHARGEDASVIKRKLASVEKFIQWCRRRDLIADDIYKQVKDIIVNSLKELNAKQHKTERERTRKISVDSFSDSRRFVLSNFGLQHYIGFIVLLIFMAVLGAGIYTQFFAKVTRPLAYPASFTFPGVSAGTSRIISFQGRLTDSLGNPIYSKTDMVFKLYNVSTGGTALYTGPCTGVSGVTPDQDGIFNVLVGSDCGMSGIPATIFSENPSVYLAVTVGSDPEMGTRQQIANVGYAINAETLQGFPPGTDTSNIPYINSDGNLLIAAANPGMRSTYASSTFTISSAQATTIQSAGTGDIVLQATESGTLKFRTGGATDTYTRILIDNGGNVGIGTTSPSTSLHLSKASSGAIRIVDTTQGAGRVLTSDA</sequence>
<feature type="domain" description="Core-binding (CB)" evidence="4">
    <location>
        <begin position="1"/>
        <end position="41"/>
    </location>
</feature>
<name>A0A2M8KLY9_9BACT</name>
<comment type="caution">
    <text evidence="5">The sequence shown here is derived from an EMBL/GenBank/DDBJ whole genome shotgun (WGS) entry which is preliminary data.</text>
</comment>
<feature type="transmembrane region" description="Helical" evidence="3">
    <location>
        <begin position="98"/>
        <end position="119"/>
    </location>
</feature>
<evidence type="ECO:0000313" key="5">
    <source>
        <dbReference type="EMBL" id="PJE60924.1"/>
    </source>
</evidence>
<keyword evidence="3" id="KW-1133">Transmembrane helix</keyword>
<dbReference type="Gene3D" id="1.10.150.130">
    <property type="match status" value="1"/>
</dbReference>
<protein>
    <recommendedName>
        <fullName evidence="4">Core-binding (CB) domain-containing protein</fullName>
    </recommendedName>
</protein>
<accession>A0A2M8KLY9</accession>
<keyword evidence="3" id="KW-0472">Membrane</keyword>
<dbReference type="InterPro" id="IPR044068">
    <property type="entry name" value="CB"/>
</dbReference>